<dbReference type="Pfam" id="PF21982">
    <property type="entry name" value="RecX_HTH1"/>
    <property type="match status" value="1"/>
</dbReference>
<evidence type="ECO:0000256" key="4">
    <source>
        <dbReference type="ARBA" id="ARBA00022490"/>
    </source>
</evidence>
<dbReference type="InterPro" id="IPR036388">
    <property type="entry name" value="WH-like_DNA-bd_sf"/>
</dbReference>
<dbReference type="PANTHER" id="PTHR33602:SF1">
    <property type="entry name" value="REGULATORY PROTEIN RECX FAMILY PROTEIN"/>
    <property type="match status" value="1"/>
</dbReference>
<comment type="caution">
    <text evidence="9">The sequence shown here is derived from an EMBL/GenBank/DDBJ whole genome shotgun (WGS) entry which is preliminary data.</text>
</comment>
<dbReference type="InterPro" id="IPR053924">
    <property type="entry name" value="RecX_HTH_2nd"/>
</dbReference>
<evidence type="ECO:0000259" key="6">
    <source>
        <dbReference type="Pfam" id="PF02631"/>
    </source>
</evidence>
<dbReference type="AlphaFoldDB" id="A0A2M8EWD7"/>
<comment type="function">
    <text evidence="5">Modulates RecA activity.</text>
</comment>
<feature type="domain" description="RecX second three-helical" evidence="6">
    <location>
        <begin position="61"/>
        <end position="102"/>
    </location>
</feature>
<dbReference type="Proteomes" id="UP000231383">
    <property type="component" value="Unassembled WGS sequence"/>
</dbReference>
<dbReference type="Pfam" id="PF21981">
    <property type="entry name" value="RecX_HTH3"/>
    <property type="match status" value="1"/>
</dbReference>
<dbReference type="InterPro" id="IPR003783">
    <property type="entry name" value="Regulatory_RecX"/>
</dbReference>
<evidence type="ECO:0000259" key="7">
    <source>
        <dbReference type="Pfam" id="PF21981"/>
    </source>
</evidence>
<organism evidence="9 10">
    <name type="scientific">Candidatus Roizmanbacteria bacterium CG_4_9_14_0_2_um_filter_39_13</name>
    <dbReference type="NCBI Taxonomy" id="1974839"/>
    <lineage>
        <taxon>Bacteria</taxon>
        <taxon>Candidatus Roizmaniibacteriota</taxon>
    </lineage>
</organism>
<evidence type="ECO:0000256" key="3">
    <source>
        <dbReference type="ARBA" id="ARBA00018111"/>
    </source>
</evidence>
<accession>A0A2M8EWD7</accession>
<keyword evidence="4 5" id="KW-0963">Cytoplasm</keyword>
<dbReference type="Pfam" id="PF02631">
    <property type="entry name" value="RecX_HTH2"/>
    <property type="match status" value="1"/>
</dbReference>
<proteinExistence type="inferred from homology"/>
<evidence type="ECO:0000313" key="9">
    <source>
        <dbReference type="EMBL" id="PJC30169.1"/>
    </source>
</evidence>
<evidence type="ECO:0000256" key="1">
    <source>
        <dbReference type="ARBA" id="ARBA00004496"/>
    </source>
</evidence>
<comment type="subcellular location">
    <subcellularLocation>
        <location evidence="1 5">Cytoplasm</location>
    </subcellularLocation>
</comment>
<evidence type="ECO:0000256" key="5">
    <source>
        <dbReference type="HAMAP-Rule" id="MF_01114"/>
    </source>
</evidence>
<dbReference type="GO" id="GO:0005737">
    <property type="term" value="C:cytoplasm"/>
    <property type="evidence" value="ECO:0007669"/>
    <property type="project" value="UniProtKB-SubCell"/>
</dbReference>
<dbReference type="Gene3D" id="1.10.10.10">
    <property type="entry name" value="Winged helix-like DNA-binding domain superfamily/Winged helix DNA-binding domain"/>
    <property type="match status" value="3"/>
</dbReference>
<comment type="similarity">
    <text evidence="2 5">Belongs to the RecX family.</text>
</comment>
<sequence length="167" mass="19587">MEELQRQKQTLFNKALFFLQFRARSEHEMREYLQKKAVEYNFNSDIVEVVITQLIEKKFLSDKDFAEALIHSRSSLNLKGDFAIAQELRKKGVNQNIIDAGLQENTVSEYERALEILSKKKDLLNKLAPEKRKQKVFGHLQRRGFSYDISKRAYEACFGNTQTEYDA</sequence>
<name>A0A2M8EWD7_9BACT</name>
<evidence type="ECO:0000256" key="2">
    <source>
        <dbReference type="ARBA" id="ARBA00009695"/>
    </source>
</evidence>
<feature type="domain" description="RecX first three-helical" evidence="8">
    <location>
        <begin position="12"/>
        <end position="53"/>
    </location>
</feature>
<feature type="domain" description="RecX third three-helical" evidence="7">
    <location>
        <begin position="109"/>
        <end position="153"/>
    </location>
</feature>
<gene>
    <name evidence="5" type="primary">recX</name>
    <name evidence="9" type="ORF">CO051_07110</name>
</gene>
<dbReference type="HAMAP" id="MF_01114">
    <property type="entry name" value="RecX"/>
    <property type="match status" value="1"/>
</dbReference>
<dbReference type="GO" id="GO:0006282">
    <property type="term" value="P:regulation of DNA repair"/>
    <property type="evidence" value="ECO:0007669"/>
    <property type="project" value="UniProtKB-UniRule"/>
</dbReference>
<dbReference type="InterPro" id="IPR053925">
    <property type="entry name" value="RecX_HTH_3rd"/>
</dbReference>
<dbReference type="InterPro" id="IPR053926">
    <property type="entry name" value="RecX_HTH_1st"/>
</dbReference>
<reference evidence="10" key="1">
    <citation type="submission" date="2017-09" db="EMBL/GenBank/DDBJ databases">
        <title>Depth-based differentiation of microbial function through sediment-hosted aquifers and enrichment of novel symbionts in the deep terrestrial subsurface.</title>
        <authorList>
            <person name="Probst A.J."/>
            <person name="Ladd B."/>
            <person name="Jarett J.K."/>
            <person name="Geller-Mcgrath D.E."/>
            <person name="Sieber C.M.K."/>
            <person name="Emerson J.B."/>
            <person name="Anantharaman K."/>
            <person name="Thomas B.C."/>
            <person name="Malmstrom R."/>
            <person name="Stieglmeier M."/>
            <person name="Klingl A."/>
            <person name="Woyke T."/>
            <person name="Ryan C.M."/>
            <person name="Banfield J.F."/>
        </authorList>
    </citation>
    <scope>NUCLEOTIDE SEQUENCE [LARGE SCALE GENOMIC DNA]</scope>
</reference>
<protein>
    <recommendedName>
        <fullName evidence="3 5">Regulatory protein RecX</fullName>
    </recommendedName>
</protein>
<evidence type="ECO:0000313" key="10">
    <source>
        <dbReference type="Proteomes" id="UP000231383"/>
    </source>
</evidence>
<dbReference type="PANTHER" id="PTHR33602">
    <property type="entry name" value="REGULATORY PROTEIN RECX FAMILY PROTEIN"/>
    <property type="match status" value="1"/>
</dbReference>
<dbReference type="EMBL" id="PFSC01000187">
    <property type="protein sequence ID" value="PJC30169.1"/>
    <property type="molecule type" value="Genomic_DNA"/>
</dbReference>
<evidence type="ECO:0000259" key="8">
    <source>
        <dbReference type="Pfam" id="PF21982"/>
    </source>
</evidence>